<proteinExistence type="predicted"/>
<comment type="caution">
    <text evidence="2">The sequence shown here is derived from an EMBL/GenBank/DDBJ whole genome shotgun (WGS) entry which is preliminary data.</text>
</comment>
<dbReference type="STRING" id="1650663.GCA_001486665_00051"/>
<sequence>MTALITLALNAVFDGIGERLNVLLVNTVMTVMTWVNSLSTSFFSSELVQSAQSFSRWLSYFVLAGALIVTLVDIAEELANVKPGQSIEYLTIGINFLKGLLFIEMAPVLAQQSIIIGANLSGAFRVDSSSITNGSFNPSPLIMIIILIALVSFFCMSLFSVGAMFLQALTVFLYVPDIVRGRTTSMGDWIRQTLSILVTYMFRNVLFFIGFTSAINLDIIAMSCAWITMIGAAKLLQKFGMSSGFGGAVSSTVSIGQSAFSTIAAIAR</sequence>
<evidence type="ECO:0000313" key="3">
    <source>
        <dbReference type="Proteomes" id="UP000295184"/>
    </source>
</evidence>
<reference evidence="2 3" key="1">
    <citation type="submission" date="2019-03" db="EMBL/GenBank/DDBJ databases">
        <title>Genomic Encyclopedia of Type Strains, Phase IV (KMG-IV): sequencing the most valuable type-strain genomes for metagenomic binning, comparative biology and taxonomic classification.</title>
        <authorList>
            <person name="Goeker M."/>
        </authorList>
    </citation>
    <scope>NUCLEOTIDE SEQUENCE [LARGE SCALE GENOMIC DNA]</scope>
    <source>
        <strain evidence="2 3">DSM 100451</strain>
    </source>
</reference>
<gene>
    <name evidence="2" type="ORF">EDD77_12610</name>
</gene>
<evidence type="ECO:0008006" key="4">
    <source>
        <dbReference type="Google" id="ProtNLM"/>
    </source>
</evidence>
<evidence type="ECO:0000313" key="2">
    <source>
        <dbReference type="EMBL" id="TCL53837.1"/>
    </source>
</evidence>
<name>A0A4R1QKY1_9FIRM</name>
<keyword evidence="1" id="KW-0812">Transmembrane</keyword>
<dbReference type="AlphaFoldDB" id="A0A4R1QKY1"/>
<dbReference type="Proteomes" id="UP000295184">
    <property type="component" value="Unassembled WGS sequence"/>
</dbReference>
<feature type="transmembrane region" description="Helical" evidence="1">
    <location>
        <begin position="219"/>
        <end position="236"/>
    </location>
</feature>
<evidence type="ECO:0000256" key="1">
    <source>
        <dbReference type="SAM" id="Phobius"/>
    </source>
</evidence>
<dbReference type="RefSeq" id="WP_058962594.1">
    <property type="nucleotide sequence ID" value="NZ_CABKVM010000010.1"/>
</dbReference>
<feature type="transmembrane region" description="Helical" evidence="1">
    <location>
        <begin position="20"/>
        <end position="37"/>
    </location>
</feature>
<feature type="transmembrane region" description="Helical" evidence="1">
    <location>
        <begin position="141"/>
        <end position="174"/>
    </location>
</feature>
<organism evidence="2 3">
    <name type="scientific">Allofournierella massiliensis</name>
    <dbReference type="NCBI Taxonomy" id="1650663"/>
    <lineage>
        <taxon>Bacteria</taxon>
        <taxon>Bacillati</taxon>
        <taxon>Bacillota</taxon>
        <taxon>Clostridia</taxon>
        <taxon>Eubacteriales</taxon>
        <taxon>Oscillospiraceae</taxon>
        <taxon>Allofournierella</taxon>
    </lineage>
</organism>
<protein>
    <recommendedName>
        <fullName evidence="4">TrbL/VirB6 plasmid conjugal transfer protein</fullName>
    </recommendedName>
</protein>
<keyword evidence="1" id="KW-1133">Transmembrane helix</keyword>
<dbReference type="EMBL" id="SLUM01000026">
    <property type="protein sequence ID" value="TCL53837.1"/>
    <property type="molecule type" value="Genomic_DNA"/>
</dbReference>
<feature type="transmembrane region" description="Helical" evidence="1">
    <location>
        <begin position="57"/>
        <end position="75"/>
    </location>
</feature>
<feature type="transmembrane region" description="Helical" evidence="1">
    <location>
        <begin position="96"/>
        <end position="121"/>
    </location>
</feature>
<dbReference type="OrthoDB" id="10011061at2"/>
<keyword evidence="1" id="KW-0472">Membrane</keyword>
<accession>A0A4R1QKY1</accession>